<evidence type="ECO:0000259" key="2">
    <source>
        <dbReference type="SMART" id="SM00245"/>
    </source>
</evidence>
<gene>
    <name evidence="3" type="ORF">GRI36_05025</name>
</gene>
<dbReference type="PROSITE" id="PS51257">
    <property type="entry name" value="PROKAR_LIPOPROTEIN"/>
    <property type="match status" value="1"/>
</dbReference>
<dbReference type="GO" id="GO:0006508">
    <property type="term" value="P:proteolysis"/>
    <property type="evidence" value="ECO:0007669"/>
    <property type="project" value="InterPro"/>
</dbReference>
<evidence type="ECO:0000313" key="4">
    <source>
        <dbReference type="Proteomes" id="UP000468943"/>
    </source>
</evidence>
<comment type="caution">
    <text evidence="3">The sequence shown here is derived from an EMBL/GenBank/DDBJ whole genome shotgun (WGS) entry which is preliminary data.</text>
</comment>
<dbReference type="InterPro" id="IPR036034">
    <property type="entry name" value="PDZ_sf"/>
</dbReference>
<accession>A0A6I4SKE4</accession>
<dbReference type="EMBL" id="WTYS01000001">
    <property type="protein sequence ID" value="MXO56239.1"/>
    <property type="molecule type" value="Genomic_DNA"/>
</dbReference>
<dbReference type="GO" id="GO:0030288">
    <property type="term" value="C:outer membrane-bounded periplasmic space"/>
    <property type="evidence" value="ECO:0007669"/>
    <property type="project" value="TreeGrafter"/>
</dbReference>
<dbReference type="PANTHER" id="PTHR32060">
    <property type="entry name" value="TAIL-SPECIFIC PROTEASE"/>
    <property type="match status" value="1"/>
</dbReference>
<feature type="domain" description="Tail specific protease" evidence="2">
    <location>
        <begin position="217"/>
        <end position="420"/>
    </location>
</feature>
<dbReference type="Gene3D" id="2.30.42.10">
    <property type="match status" value="1"/>
</dbReference>
<keyword evidence="4" id="KW-1185">Reference proteome</keyword>
<evidence type="ECO:0000256" key="1">
    <source>
        <dbReference type="SAM" id="MobiDB-lite"/>
    </source>
</evidence>
<dbReference type="AlphaFoldDB" id="A0A6I4SKE4"/>
<sequence>MGRNVTSGRKFGRTIGRNVLSATLAFSLVACGGGGNGGGGPIAGGPTPTPTPTPTTSACSVSARQDFALAVLNEWYLFPDLLDTTVSKSSHATVQSYIDALVAPARAQSKDRGFTYITSIEEENAFFNSGSSAGFGIRLGYDNAANRVFVIEAFETAPGFDGGFDRGVELLSIGTSAGTLESIATIMANEGPQGVINRLGPSDAGVSRTFRIRGTDNVERQTTVVKADYSLDPVSNRYGAKIIQDGTKRVGYINLRTFIDSAEPDLRAGFADFRAQGVTEVIIDFRYNGGGLVRIAELMGDLMGRDRVGQVFSRTTLRPSKASENSTDLFGSQPESIAPTKIAFIGRGGTASASELVTNAFIPYFGTNMALVGTNTFGKPVGQFGFDKAECDDRMRAVTFKTENANGQGEYFTGLASVVPNTCLAADDITQPLGDANEASIAQALSFLRNGAATCTAITGTPGVQGTQRGAPERRLLQPDNPTAAQREVPGLF</sequence>
<dbReference type="InterPro" id="IPR029045">
    <property type="entry name" value="ClpP/crotonase-like_dom_sf"/>
</dbReference>
<dbReference type="Gene3D" id="3.30.750.170">
    <property type="match status" value="1"/>
</dbReference>
<dbReference type="GO" id="GO:0004175">
    <property type="term" value="F:endopeptidase activity"/>
    <property type="evidence" value="ECO:0007669"/>
    <property type="project" value="TreeGrafter"/>
</dbReference>
<evidence type="ECO:0000313" key="3">
    <source>
        <dbReference type="EMBL" id="MXO56239.1"/>
    </source>
</evidence>
<dbReference type="PANTHER" id="PTHR32060:SF30">
    <property type="entry name" value="CARBOXY-TERMINAL PROCESSING PROTEASE CTPA"/>
    <property type="match status" value="1"/>
</dbReference>
<dbReference type="Pfam" id="PF03572">
    <property type="entry name" value="Peptidase_S41"/>
    <property type="match status" value="1"/>
</dbReference>
<protein>
    <submittedName>
        <fullName evidence="3">Peptidase S41</fullName>
    </submittedName>
</protein>
<dbReference type="OrthoDB" id="7168509at2"/>
<proteinExistence type="predicted"/>
<feature type="region of interest" description="Disordered" evidence="1">
    <location>
        <begin position="459"/>
        <end position="493"/>
    </location>
</feature>
<dbReference type="GO" id="GO:0007165">
    <property type="term" value="P:signal transduction"/>
    <property type="evidence" value="ECO:0007669"/>
    <property type="project" value="TreeGrafter"/>
</dbReference>
<organism evidence="3 4">
    <name type="scientific">Pontixanthobacter gangjinensis</name>
    <dbReference type="NCBI Taxonomy" id="1028742"/>
    <lineage>
        <taxon>Bacteria</taxon>
        <taxon>Pseudomonadati</taxon>
        <taxon>Pseudomonadota</taxon>
        <taxon>Alphaproteobacteria</taxon>
        <taxon>Sphingomonadales</taxon>
        <taxon>Erythrobacteraceae</taxon>
        <taxon>Pontixanthobacter</taxon>
    </lineage>
</organism>
<dbReference type="SMART" id="SM00245">
    <property type="entry name" value="TSPc"/>
    <property type="match status" value="1"/>
</dbReference>
<dbReference type="SUPFAM" id="SSF52096">
    <property type="entry name" value="ClpP/crotonase"/>
    <property type="match status" value="1"/>
</dbReference>
<dbReference type="CDD" id="cd07561">
    <property type="entry name" value="Peptidase_S41_CPP_like"/>
    <property type="match status" value="1"/>
</dbReference>
<feature type="compositionally biased region" description="Polar residues" evidence="1">
    <location>
        <begin position="459"/>
        <end position="468"/>
    </location>
</feature>
<dbReference type="Proteomes" id="UP000468943">
    <property type="component" value="Unassembled WGS sequence"/>
</dbReference>
<dbReference type="RefSeq" id="WP_160597458.1">
    <property type="nucleotide sequence ID" value="NZ_WTYS01000001.1"/>
</dbReference>
<dbReference type="Gene3D" id="3.90.226.10">
    <property type="entry name" value="2-enoyl-CoA Hydratase, Chain A, domain 1"/>
    <property type="match status" value="1"/>
</dbReference>
<dbReference type="GO" id="GO:0008236">
    <property type="term" value="F:serine-type peptidase activity"/>
    <property type="evidence" value="ECO:0007669"/>
    <property type="project" value="InterPro"/>
</dbReference>
<dbReference type="InterPro" id="IPR005151">
    <property type="entry name" value="Tail-specific_protease"/>
</dbReference>
<reference evidence="3 4" key="1">
    <citation type="submission" date="2019-12" db="EMBL/GenBank/DDBJ databases">
        <title>Genomic-based taxomic classification of the family Erythrobacteraceae.</title>
        <authorList>
            <person name="Xu L."/>
        </authorList>
    </citation>
    <scope>NUCLEOTIDE SEQUENCE [LARGE SCALE GENOMIC DNA]</scope>
    <source>
        <strain evidence="3 4">JCM 17802</strain>
    </source>
</reference>
<name>A0A6I4SKE4_9SPHN</name>